<evidence type="ECO:0000256" key="1">
    <source>
        <dbReference type="SAM" id="Coils"/>
    </source>
</evidence>
<feature type="compositionally biased region" description="Basic and acidic residues" evidence="2">
    <location>
        <begin position="9"/>
        <end position="26"/>
    </location>
</feature>
<reference evidence="3 4" key="1">
    <citation type="submission" date="2023-08" db="EMBL/GenBank/DDBJ databases">
        <authorList>
            <person name="Palmer J.M."/>
        </authorList>
    </citation>
    <scope>NUCLEOTIDE SEQUENCE [LARGE SCALE GENOMIC DNA]</scope>
    <source>
        <strain evidence="3 4">TWF481</strain>
    </source>
</reference>
<dbReference type="EMBL" id="JAVHJL010000007">
    <property type="protein sequence ID" value="KAK6499711.1"/>
    <property type="molecule type" value="Genomic_DNA"/>
</dbReference>
<feature type="region of interest" description="Disordered" evidence="2">
    <location>
        <begin position="112"/>
        <end position="148"/>
    </location>
</feature>
<gene>
    <name evidence="3" type="ORF">TWF481_010072</name>
</gene>
<dbReference type="Proteomes" id="UP001370758">
    <property type="component" value="Unassembled WGS sequence"/>
</dbReference>
<feature type="coiled-coil region" evidence="1">
    <location>
        <begin position="58"/>
        <end position="85"/>
    </location>
</feature>
<keyword evidence="1" id="KW-0175">Coiled coil</keyword>
<organism evidence="3 4">
    <name type="scientific">Arthrobotrys musiformis</name>
    <dbReference type="NCBI Taxonomy" id="47236"/>
    <lineage>
        <taxon>Eukaryota</taxon>
        <taxon>Fungi</taxon>
        <taxon>Dikarya</taxon>
        <taxon>Ascomycota</taxon>
        <taxon>Pezizomycotina</taxon>
        <taxon>Orbiliomycetes</taxon>
        <taxon>Orbiliales</taxon>
        <taxon>Orbiliaceae</taxon>
        <taxon>Arthrobotrys</taxon>
    </lineage>
</organism>
<evidence type="ECO:0000256" key="2">
    <source>
        <dbReference type="SAM" id="MobiDB-lite"/>
    </source>
</evidence>
<evidence type="ECO:0000313" key="3">
    <source>
        <dbReference type="EMBL" id="KAK6499711.1"/>
    </source>
</evidence>
<keyword evidence="4" id="KW-1185">Reference proteome</keyword>
<comment type="caution">
    <text evidence="3">The sequence shown here is derived from an EMBL/GenBank/DDBJ whole genome shotgun (WGS) entry which is preliminary data.</text>
</comment>
<dbReference type="AlphaFoldDB" id="A0AAV9W1J7"/>
<evidence type="ECO:0000313" key="4">
    <source>
        <dbReference type="Proteomes" id="UP001370758"/>
    </source>
</evidence>
<sequence>MRFSIKFEISFREGAGDDHQREEGRGGSESPAATSRSWRDKARKVWARLKGPKKETKKDEVRAAVEALTRRITELEEGLAQQGAEIGGRLVSLETQLTSIFTLLLATRSRNEKTSTCGSRSTERAESPNNTTMTTTTMTSSRDGQPSTAPVIGGQHEVVGHQSGTPTRFRCCPQGGCKIDAKIDAMEGIIRPEVSWSSLRTYRTSLSSGSGR</sequence>
<name>A0AAV9W1J7_9PEZI</name>
<protein>
    <submittedName>
        <fullName evidence="3">Uncharacterized protein</fullName>
    </submittedName>
</protein>
<proteinExistence type="predicted"/>
<accession>A0AAV9W1J7</accession>
<feature type="region of interest" description="Disordered" evidence="2">
    <location>
        <begin position="9"/>
        <end position="41"/>
    </location>
</feature>